<reference evidence="3 4" key="1">
    <citation type="submission" date="2018-06" db="EMBL/GenBank/DDBJ databases">
        <authorList>
            <consortium name="Pathogen Informatics"/>
            <person name="Doyle S."/>
        </authorList>
    </citation>
    <scope>NUCLEOTIDE SEQUENCE [LARGE SCALE GENOMIC DNA]</scope>
    <source>
        <strain evidence="3 4">NCTC12157</strain>
    </source>
</reference>
<gene>
    <name evidence="3" type="ORF">NCTC12157_00752</name>
</gene>
<evidence type="ECO:0000256" key="2">
    <source>
        <dbReference type="SAM" id="Phobius"/>
    </source>
</evidence>
<dbReference type="InterPro" id="IPR052747">
    <property type="entry name" value="TA_system_RelE_toxin"/>
</dbReference>
<name>A0A377N6B4_9GAMM</name>
<keyword evidence="1" id="KW-1277">Toxin-antitoxin system</keyword>
<keyword evidence="2" id="KW-0472">Membrane</keyword>
<dbReference type="PANTHER" id="PTHR38813:SF1">
    <property type="entry name" value="TOXIN RELE1-RELATED"/>
    <property type="match status" value="1"/>
</dbReference>
<accession>A0A377N6B4</accession>
<dbReference type="AlphaFoldDB" id="A0A377N6B4"/>
<evidence type="ECO:0008006" key="5">
    <source>
        <dbReference type="Google" id="ProtNLM"/>
    </source>
</evidence>
<keyword evidence="2" id="KW-1133">Transmembrane helix</keyword>
<sequence length="89" mass="10237">MATLNWSMRSIKELKKDVPASQRKKIVSMVAELADFPHVRPNLDIKPLSGANGRYRMRVGEYRVLFIVVKGTPIILTIEHVLRRTSKTY</sequence>
<dbReference type="SUPFAM" id="SSF143011">
    <property type="entry name" value="RelE-like"/>
    <property type="match status" value="1"/>
</dbReference>
<protein>
    <recommendedName>
        <fullName evidence="5">Type II toxin-antitoxin system RelE/ParE family toxin</fullName>
    </recommendedName>
</protein>
<evidence type="ECO:0000313" key="3">
    <source>
        <dbReference type="EMBL" id="STQ43081.1"/>
    </source>
</evidence>
<proteinExistence type="predicted"/>
<dbReference type="Proteomes" id="UP000254304">
    <property type="component" value="Unassembled WGS sequence"/>
</dbReference>
<dbReference type="InterPro" id="IPR007712">
    <property type="entry name" value="RelE/ParE_toxin"/>
</dbReference>
<dbReference type="EMBL" id="UGGO01000001">
    <property type="protein sequence ID" value="STQ43081.1"/>
    <property type="molecule type" value="Genomic_DNA"/>
</dbReference>
<organism evidence="3 4">
    <name type="scientific">Ewingella americana</name>
    <dbReference type="NCBI Taxonomy" id="41202"/>
    <lineage>
        <taxon>Bacteria</taxon>
        <taxon>Pseudomonadati</taxon>
        <taxon>Pseudomonadota</taxon>
        <taxon>Gammaproteobacteria</taxon>
        <taxon>Enterobacterales</taxon>
        <taxon>Yersiniaceae</taxon>
        <taxon>Ewingella</taxon>
    </lineage>
</organism>
<evidence type="ECO:0000256" key="1">
    <source>
        <dbReference type="ARBA" id="ARBA00022649"/>
    </source>
</evidence>
<dbReference type="Pfam" id="PF05016">
    <property type="entry name" value="ParE_toxin"/>
    <property type="match status" value="1"/>
</dbReference>
<feature type="transmembrane region" description="Helical" evidence="2">
    <location>
        <begin position="64"/>
        <end position="82"/>
    </location>
</feature>
<dbReference type="PANTHER" id="PTHR38813">
    <property type="match status" value="1"/>
</dbReference>
<evidence type="ECO:0000313" key="4">
    <source>
        <dbReference type="Proteomes" id="UP000254304"/>
    </source>
</evidence>
<dbReference type="InterPro" id="IPR035093">
    <property type="entry name" value="RelE/ParE_toxin_dom_sf"/>
</dbReference>
<keyword evidence="2" id="KW-0812">Transmembrane</keyword>
<dbReference type="Gene3D" id="3.30.2310.20">
    <property type="entry name" value="RelE-like"/>
    <property type="match status" value="1"/>
</dbReference>